<dbReference type="SUPFAM" id="SSF57959">
    <property type="entry name" value="Leucine zipper domain"/>
    <property type="match status" value="1"/>
</dbReference>
<dbReference type="PROSITE" id="PS50217">
    <property type="entry name" value="BZIP"/>
    <property type="match status" value="1"/>
</dbReference>
<feature type="coiled-coil region" evidence="6">
    <location>
        <begin position="89"/>
        <end position="123"/>
    </location>
</feature>
<dbReference type="InterPro" id="IPR045314">
    <property type="entry name" value="bZIP_plant_GBF1"/>
</dbReference>
<evidence type="ECO:0000313" key="8">
    <source>
        <dbReference type="EMBL" id="KAK4775769.1"/>
    </source>
</evidence>
<dbReference type="SMART" id="SM00338">
    <property type="entry name" value="BRLZ"/>
    <property type="match status" value="1"/>
</dbReference>
<dbReference type="PANTHER" id="PTHR46324">
    <property type="entry name" value="BASIC LEUCINE ZIPPER 43-RELATED"/>
    <property type="match status" value="1"/>
</dbReference>
<evidence type="ECO:0000259" key="7">
    <source>
        <dbReference type="PROSITE" id="PS50217"/>
    </source>
</evidence>
<feature type="domain" description="BZIP" evidence="7">
    <location>
        <begin position="78"/>
        <end position="141"/>
    </location>
</feature>
<dbReference type="CDD" id="cd14702">
    <property type="entry name" value="bZIP_plant_GBF1"/>
    <property type="match status" value="1"/>
</dbReference>
<dbReference type="GO" id="GO:0005634">
    <property type="term" value="C:nucleus"/>
    <property type="evidence" value="ECO:0007669"/>
    <property type="project" value="UniProtKB-SubCell"/>
</dbReference>
<dbReference type="EMBL" id="JAXIOK010000003">
    <property type="protein sequence ID" value="KAK4775769.1"/>
    <property type="molecule type" value="Genomic_DNA"/>
</dbReference>
<evidence type="ECO:0000256" key="2">
    <source>
        <dbReference type="ARBA" id="ARBA00023015"/>
    </source>
</evidence>
<keyword evidence="2" id="KW-0805">Transcription regulation</keyword>
<evidence type="ECO:0000256" key="6">
    <source>
        <dbReference type="SAM" id="Coils"/>
    </source>
</evidence>
<dbReference type="Pfam" id="PF00170">
    <property type="entry name" value="bZIP_1"/>
    <property type="match status" value="1"/>
</dbReference>
<comment type="caution">
    <text evidence="8">The sequence shown here is derived from an EMBL/GenBank/DDBJ whole genome shotgun (WGS) entry which is preliminary data.</text>
</comment>
<proteinExistence type="predicted"/>
<keyword evidence="9" id="KW-1185">Reference proteome</keyword>
<accession>A0AAN7L1Q3</accession>
<keyword evidence="5" id="KW-0539">Nucleus</keyword>
<keyword evidence="4" id="KW-0804">Transcription</keyword>
<evidence type="ECO:0000256" key="4">
    <source>
        <dbReference type="ARBA" id="ARBA00023163"/>
    </source>
</evidence>
<comment type="subcellular location">
    <subcellularLocation>
        <location evidence="1">Nucleus</location>
    </subcellularLocation>
</comment>
<keyword evidence="3" id="KW-0238">DNA-binding</keyword>
<evidence type="ECO:0000256" key="3">
    <source>
        <dbReference type="ARBA" id="ARBA00023125"/>
    </source>
</evidence>
<dbReference type="PROSITE" id="PS00036">
    <property type="entry name" value="BZIP_BASIC"/>
    <property type="match status" value="1"/>
</dbReference>
<dbReference type="Gene3D" id="1.20.5.170">
    <property type="match status" value="1"/>
</dbReference>
<dbReference type="Proteomes" id="UP001345219">
    <property type="component" value="Chromosome 18"/>
</dbReference>
<keyword evidence="6" id="KW-0175">Coiled coil</keyword>
<dbReference type="InterPro" id="IPR046347">
    <property type="entry name" value="bZIP_sf"/>
</dbReference>
<sequence length="174" mass="19870">MEILSECSPDHNVTPVYFTSEPFFLPYSTATPLATDFITTHSFNNLLLPDLSALTFAPEGRDRSSQNQNCIPLVVARNNRRLRRMISNRESARRSRLRKKKQIEELQCQVEHLRATNHHLSEKLIGLLEANQHFLQENTDLKEKLTSLQVIVSDLLAPFKGPEDVPSCTNCLKL</sequence>
<dbReference type="GO" id="GO:0003700">
    <property type="term" value="F:DNA-binding transcription factor activity"/>
    <property type="evidence" value="ECO:0007669"/>
    <property type="project" value="InterPro"/>
</dbReference>
<reference evidence="8 9" key="1">
    <citation type="journal article" date="2023" name="Hortic Res">
        <title>Pangenome of water caltrop reveals structural variations and asymmetric subgenome divergence after allopolyploidization.</title>
        <authorList>
            <person name="Zhang X."/>
            <person name="Chen Y."/>
            <person name="Wang L."/>
            <person name="Yuan Y."/>
            <person name="Fang M."/>
            <person name="Shi L."/>
            <person name="Lu R."/>
            <person name="Comes H.P."/>
            <person name="Ma Y."/>
            <person name="Chen Y."/>
            <person name="Huang G."/>
            <person name="Zhou Y."/>
            <person name="Zheng Z."/>
            <person name="Qiu Y."/>
        </authorList>
    </citation>
    <scope>NUCLEOTIDE SEQUENCE [LARGE SCALE GENOMIC DNA]</scope>
    <source>
        <tissue evidence="8">Roots</tissue>
    </source>
</reference>
<gene>
    <name evidence="8" type="ORF">SAY87_023730</name>
</gene>
<evidence type="ECO:0000313" key="9">
    <source>
        <dbReference type="Proteomes" id="UP001345219"/>
    </source>
</evidence>
<evidence type="ECO:0000256" key="1">
    <source>
        <dbReference type="ARBA" id="ARBA00004123"/>
    </source>
</evidence>
<evidence type="ECO:0000256" key="5">
    <source>
        <dbReference type="ARBA" id="ARBA00023242"/>
    </source>
</evidence>
<protein>
    <recommendedName>
        <fullName evidence="7">BZIP domain-containing protein</fullName>
    </recommendedName>
</protein>
<dbReference type="GO" id="GO:0046983">
    <property type="term" value="F:protein dimerization activity"/>
    <property type="evidence" value="ECO:0007669"/>
    <property type="project" value="UniProtKB-ARBA"/>
</dbReference>
<dbReference type="InterPro" id="IPR044521">
    <property type="entry name" value="AtbZIP8/43"/>
</dbReference>
<dbReference type="AlphaFoldDB" id="A0AAN7L1Q3"/>
<dbReference type="GO" id="GO:0003677">
    <property type="term" value="F:DNA binding"/>
    <property type="evidence" value="ECO:0007669"/>
    <property type="project" value="UniProtKB-KW"/>
</dbReference>
<dbReference type="PANTHER" id="PTHR46324:SF7">
    <property type="entry name" value="BASIC LEUCINE-ZIPPER 75"/>
    <property type="match status" value="1"/>
</dbReference>
<dbReference type="FunFam" id="1.20.5.170:FF:000020">
    <property type="entry name" value="BZIP transcription factor"/>
    <property type="match status" value="1"/>
</dbReference>
<dbReference type="InterPro" id="IPR004827">
    <property type="entry name" value="bZIP"/>
</dbReference>
<name>A0AAN7L1Q3_9MYRT</name>
<organism evidence="8 9">
    <name type="scientific">Trapa incisa</name>
    <dbReference type="NCBI Taxonomy" id="236973"/>
    <lineage>
        <taxon>Eukaryota</taxon>
        <taxon>Viridiplantae</taxon>
        <taxon>Streptophyta</taxon>
        <taxon>Embryophyta</taxon>
        <taxon>Tracheophyta</taxon>
        <taxon>Spermatophyta</taxon>
        <taxon>Magnoliopsida</taxon>
        <taxon>eudicotyledons</taxon>
        <taxon>Gunneridae</taxon>
        <taxon>Pentapetalae</taxon>
        <taxon>rosids</taxon>
        <taxon>malvids</taxon>
        <taxon>Myrtales</taxon>
        <taxon>Lythraceae</taxon>
        <taxon>Trapa</taxon>
    </lineage>
</organism>